<dbReference type="RefSeq" id="WP_137267506.1">
    <property type="nucleotide sequence ID" value="NZ_SZUA01000002.1"/>
</dbReference>
<gene>
    <name evidence="2" type="ORF">FCE95_13505</name>
</gene>
<proteinExistence type="predicted"/>
<feature type="chain" id="PRO_5020545391" evidence="1">
    <location>
        <begin position="23"/>
        <end position="137"/>
    </location>
</feature>
<accession>A0A4U5JQD9</accession>
<name>A0A4U5JQD9_9GAMM</name>
<dbReference type="AlphaFoldDB" id="A0A4U5JQD9"/>
<dbReference type="OrthoDB" id="6047015at2"/>
<dbReference type="Proteomes" id="UP000308707">
    <property type="component" value="Unassembled WGS sequence"/>
</dbReference>
<evidence type="ECO:0000313" key="3">
    <source>
        <dbReference type="Proteomes" id="UP000308707"/>
    </source>
</evidence>
<evidence type="ECO:0000256" key="1">
    <source>
        <dbReference type="SAM" id="SignalP"/>
    </source>
</evidence>
<sequence>MKRVSLLLTASMLALTATAGFAKEPTRDEARLAKYEAHTGAPVKNFAYRDPRSWEVVDDTHILMTLRPTETYLLRLSGLCIKNDRGAPAIRISSQAGRVQAGFDRVTTGDEPSSCRIEEIRPVDMAAVKAAGQAKAK</sequence>
<dbReference type="Pfam" id="PF20101">
    <property type="entry name" value="DUF6491"/>
    <property type="match status" value="1"/>
</dbReference>
<feature type="signal peptide" evidence="1">
    <location>
        <begin position="1"/>
        <end position="22"/>
    </location>
</feature>
<dbReference type="EMBL" id="SZUA01000002">
    <property type="protein sequence ID" value="TKR31076.1"/>
    <property type="molecule type" value="Genomic_DNA"/>
</dbReference>
<reference evidence="2 3" key="1">
    <citation type="submission" date="2019-04" db="EMBL/GenBank/DDBJ databases">
        <title>Reference strain of H23.</title>
        <authorList>
            <person name="Luo X."/>
        </authorList>
    </citation>
    <scope>NUCLEOTIDE SEQUENCE [LARGE SCALE GENOMIC DNA]</scope>
    <source>
        <strain evidence="2 3">H23</strain>
    </source>
</reference>
<keyword evidence="3" id="KW-1185">Reference proteome</keyword>
<keyword evidence="1" id="KW-0732">Signal</keyword>
<organism evidence="2 3">
    <name type="scientific">Luteimonas gilva</name>
    <dbReference type="NCBI Taxonomy" id="2572684"/>
    <lineage>
        <taxon>Bacteria</taxon>
        <taxon>Pseudomonadati</taxon>
        <taxon>Pseudomonadota</taxon>
        <taxon>Gammaproteobacteria</taxon>
        <taxon>Lysobacterales</taxon>
        <taxon>Lysobacteraceae</taxon>
        <taxon>Luteimonas</taxon>
    </lineage>
</organism>
<evidence type="ECO:0000313" key="2">
    <source>
        <dbReference type="EMBL" id="TKR31076.1"/>
    </source>
</evidence>
<protein>
    <submittedName>
        <fullName evidence="2">Uncharacterized protein</fullName>
    </submittedName>
</protein>
<comment type="caution">
    <text evidence="2">The sequence shown here is derived from an EMBL/GenBank/DDBJ whole genome shotgun (WGS) entry which is preliminary data.</text>
</comment>
<dbReference type="InterPro" id="IPR045500">
    <property type="entry name" value="DUF6491"/>
</dbReference>